<reference evidence="1 2" key="1">
    <citation type="journal article" date="2013" name="BMC Genomics">
        <title>Comparative genomics of Campylobacter concisus isolates reveals genetic diversity and provides insights into disease association.</title>
        <authorList>
            <person name="Deshpande N.P."/>
            <person name="Kaakoush N.O."/>
            <person name="Wilkins M.R."/>
            <person name="Mitchell H.M."/>
        </authorList>
    </citation>
    <scope>NUCLEOTIDE SEQUENCE [LARGE SCALE GENOMIC DNA]</scope>
    <source>
        <strain evidence="1 2">ATCC 51562</strain>
    </source>
</reference>
<dbReference type="eggNOG" id="ENOG5031B20">
    <property type="taxonomic scope" value="Bacteria"/>
</dbReference>
<comment type="caution">
    <text evidence="1">The sequence shown here is derived from an EMBL/GenBank/DDBJ whole genome shotgun (WGS) entry which is preliminary data.</text>
</comment>
<gene>
    <name evidence="1" type="ORF">ATCC51562_1635</name>
</gene>
<evidence type="ECO:0000313" key="2">
    <source>
        <dbReference type="Proteomes" id="UP000016627"/>
    </source>
</evidence>
<dbReference type="EMBL" id="ANNI01000005">
    <property type="protein sequence ID" value="ERJ25896.1"/>
    <property type="molecule type" value="Genomic_DNA"/>
</dbReference>
<accession>U2EPC6</accession>
<sequence length="103" mass="11316">MAETENGVLGNIFSWLGGSSGGDKNGVGGTPNWLTALGTGGALWSAYNQSKMAKKAFNLNKDAYDFNKMLSQRQLQRENQANQNLVNAWNASNFHKQQEDEAY</sequence>
<organism evidence="1 2">
    <name type="scientific">Campylobacter concisus ATCC 51562</name>
    <dbReference type="NCBI Taxonomy" id="1242969"/>
    <lineage>
        <taxon>Bacteria</taxon>
        <taxon>Pseudomonadati</taxon>
        <taxon>Campylobacterota</taxon>
        <taxon>Epsilonproteobacteria</taxon>
        <taxon>Campylobacterales</taxon>
        <taxon>Campylobacteraceae</taxon>
        <taxon>Campylobacter</taxon>
    </lineage>
</organism>
<evidence type="ECO:0000313" key="1">
    <source>
        <dbReference type="EMBL" id="ERJ25896.1"/>
    </source>
</evidence>
<dbReference type="Proteomes" id="UP000016627">
    <property type="component" value="Unassembled WGS sequence"/>
</dbReference>
<name>U2EPC6_9BACT</name>
<dbReference type="RefSeq" id="WP_021091191.1">
    <property type="nucleotide sequence ID" value="NZ_ANNI01000005.1"/>
</dbReference>
<dbReference type="PATRIC" id="fig|1242969.3.peg.1038"/>
<protein>
    <submittedName>
        <fullName evidence="1">Uncharacterized protein</fullName>
    </submittedName>
</protein>
<dbReference type="AlphaFoldDB" id="U2EPC6"/>
<proteinExistence type="predicted"/>